<accession>A0A1C7H097</accession>
<gene>
    <name evidence="1" type="ORF">A4V03_05030</name>
</gene>
<dbReference type="KEGG" id="bcae:A4V03_05030"/>
<dbReference type="EMBL" id="CP015401">
    <property type="protein sequence ID" value="ANU57007.1"/>
    <property type="molecule type" value="Genomic_DNA"/>
</dbReference>
<protein>
    <recommendedName>
        <fullName evidence="3">Type IV toxin-antitoxin system AbiEi family antitoxin domain-containing protein</fullName>
    </recommendedName>
</protein>
<reference evidence="2" key="1">
    <citation type="submission" date="2016-04" db="EMBL/GenBank/DDBJ databases">
        <title>Complete Genome Sequences of Twelve Strains of a Stable Defined Moderately Diverse Mouse Microbiota 2 (sDMDMm2).</title>
        <authorList>
            <person name="Uchimura Y."/>
            <person name="Wyss M."/>
            <person name="Brugiroux S."/>
            <person name="Limenitakis J.P."/>
            <person name="Stecher B."/>
            <person name="McCoy K.D."/>
            <person name="Macpherson A.J."/>
        </authorList>
    </citation>
    <scope>NUCLEOTIDE SEQUENCE [LARGE SCALE GENOMIC DNA]</scope>
    <source>
        <strain evidence="2">I48</strain>
    </source>
</reference>
<dbReference type="GeneID" id="82186494"/>
<dbReference type="Pfam" id="PF19570">
    <property type="entry name" value="DUF6088"/>
    <property type="match status" value="1"/>
</dbReference>
<organism evidence="1 2">
    <name type="scientific">Bacteroides caecimuris</name>
    <dbReference type="NCBI Taxonomy" id="1796613"/>
    <lineage>
        <taxon>Bacteria</taxon>
        <taxon>Pseudomonadati</taxon>
        <taxon>Bacteroidota</taxon>
        <taxon>Bacteroidia</taxon>
        <taxon>Bacteroidales</taxon>
        <taxon>Bacteroidaceae</taxon>
        <taxon>Bacteroides</taxon>
    </lineage>
</organism>
<dbReference type="OrthoDB" id="9798200at2"/>
<proteinExistence type="predicted"/>
<sequence>MMLIKKTPSIKSAILRRIEESPEHSIFFINDFVELGSMETVRKVLQQARLLGLVSHVAHGIYVKPMQSRFGEVPPPLEKIAKEIAQRDRVEIMPTGSTAANILGLSTQIPMVVSYLTTGSSRTIKIGKRAIKFRHAAPRNFAYEGTTIPLVVQALKDLETENIGERELSALYQYLSNAQDKDTFLKDILLVPQWIQNLVKPIITNIQNETLATI</sequence>
<dbReference type="RefSeq" id="WP_084081115.1">
    <property type="nucleotide sequence ID" value="NZ_CAPUCN010000090.1"/>
</dbReference>
<dbReference type="InterPro" id="IPR045738">
    <property type="entry name" value="DUF6088"/>
</dbReference>
<keyword evidence="2" id="KW-1185">Reference proteome</keyword>
<dbReference type="AlphaFoldDB" id="A0A1C7H097"/>
<name>A0A1C7H097_9BACE</name>
<dbReference type="Proteomes" id="UP000092631">
    <property type="component" value="Chromosome"/>
</dbReference>
<evidence type="ECO:0000313" key="1">
    <source>
        <dbReference type="EMBL" id="ANU57007.1"/>
    </source>
</evidence>
<evidence type="ECO:0000313" key="2">
    <source>
        <dbReference type="Proteomes" id="UP000092631"/>
    </source>
</evidence>
<evidence type="ECO:0008006" key="3">
    <source>
        <dbReference type="Google" id="ProtNLM"/>
    </source>
</evidence>